<keyword evidence="2" id="KW-0732">Signal</keyword>
<name>A0A8J2MP79_COTCN</name>
<feature type="domain" description="Chitin-binding type-2" evidence="6">
    <location>
        <begin position="287"/>
        <end position="342"/>
    </location>
</feature>
<dbReference type="InterPro" id="IPR051940">
    <property type="entry name" value="Chitin_bind-dev_reg"/>
</dbReference>
<dbReference type="Pfam" id="PF01607">
    <property type="entry name" value="CBM_14"/>
    <property type="match status" value="8"/>
</dbReference>
<dbReference type="OrthoDB" id="6020543at2759"/>
<feature type="domain" description="Chitin-binding type-2" evidence="6">
    <location>
        <begin position="531"/>
        <end position="590"/>
    </location>
</feature>
<reference evidence="7" key="1">
    <citation type="submission" date="2021-04" db="EMBL/GenBank/DDBJ databases">
        <authorList>
            <person name="Chebbi M.A.C M."/>
        </authorList>
    </citation>
    <scope>NUCLEOTIDE SEQUENCE</scope>
</reference>
<dbReference type="EMBL" id="CAJNRD030001123">
    <property type="protein sequence ID" value="CAG5101578.1"/>
    <property type="molecule type" value="Genomic_DNA"/>
</dbReference>
<dbReference type="InterPro" id="IPR036508">
    <property type="entry name" value="Chitin-bd_dom_sf"/>
</dbReference>
<dbReference type="SMART" id="SM00494">
    <property type="entry name" value="ChtBD2"/>
    <property type="match status" value="9"/>
</dbReference>
<feature type="domain" description="Chitin-binding type-2" evidence="6">
    <location>
        <begin position="679"/>
        <end position="736"/>
    </location>
</feature>
<evidence type="ECO:0000313" key="7">
    <source>
        <dbReference type="EMBL" id="CAG5101578.1"/>
    </source>
</evidence>
<keyword evidence="8" id="KW-1185">Reference proteome</keyword>
<dbReference type="Gene3D" id="2.170.140.10">
    <property type="entry name" value="Chitin binding domain"/>
    <property type="match status" value="8"/>
</dbReference>
<proteinExistence type="predicted"/>
<evidence type="ECO:0000256" key="1">
    <source>
        <dbReference type="ARBA" id="ARBA00022669"/>
    </source>
</evidence>
<evidence type="ECO:0000259" key="6">
    <source>
        <dbReference type="PROSITE" id="PS50940"/>
    </source>
</evidence>
<evidence type="ECO:0000313" key="8">
    <source>
        <dbReference type="Proteomes" id="UP000786811"/>
    </source>
</evidence>
<dbReference type="Proteomes" id="UP000786811">
    <property type="component" value="Unassembled WGS sequence"/>
</dbReference>
<evidence type="ECO:0000256" key="5">
    <source>
        <dbReference type="ARBA" id="ARBA00023180"/>
    </source>
</evidence>
<feature type="domain" description="Chitin-binding type-2" evidence="6">
    <location>
        <begin position="606"/>
        <end position="663"/>
    </location>
</feature>
<dbReference type="PANTHER" id="PTHR23301:SF0">
    <property type="entry name" value="CHITIN-BINDING TYPE-2 DOMAIN-CONTAINING PROTEIN-RELATED"/>
    <property type="match status" value="1"/>
</dbReference>
<dbReference type="GO" id="GO:0008061">
    <property type="term" value="F:chitin binding"/>
    <property type="evidence" value="ECO:0007669"/>
    <property type="project" value="UniProtKB-KW"/>
</dbReference>
<organism evidence="7 8">
    <name type="scientific">Cotesia congregata</name>
    <name type="common">Parasitoid wasp</name>
    <name type="synonym">Apanteles congregatus</name>
    <dbReference type="NCBI Taxonomy" id="51543"/>
    <lineage>
        <taxon>Eukaryota</taxon>
        <taxon>Metazoa</taxon>
        <taxon>Ecdysozoa</taxon>
        <taxon>Arthropoda</taxon>
        <taxon>Hexapoda</taxon>
        <taxon>Insecta</taxon>
        <taxon>Pterygota</taxon>
        <taxon>Neoptera</taxon>
        <taxon>Endopterygota</taxon>
        <taxon>Hymenoptera</taxon>
        <taxon>Apocrita</taxon>
        <taxon>Ichneumonoidea</taxon>
        <taxon>Braconidae</taxon>
        <taxon>Microgastrinae</taxon>
        <taxon>Cotesia</taxon>
    </lineage>
</organism>
<dbReference type="PANTHER" id="PTHR23301">
    <property type="entry name" value="CHITIN BINDING PERITROPHIN-A"/>
    <property type="match status" value="1"/>
</dbReference>
<dbReference type="AlphaFoldDB" id="A0A8J2MP79"/>
<dbReference type="GO" id="GO:0005576">
    <property type="term" value="C:extracellular region"/>
    <property type="evidence" value="ECO:0007669"/>
    <property type="project" value="InterPro"/>
</dbReference>
<feature type="domain" description="Chitin-binding type-2" evidence="6">
    <location>
        <begin position="83"/>
        <end position="138"/>
    </location>
</feature>
<keyword evidence="5" id="KW-0325">Glycoprotein</keyword>
<feature type="domain" description="Chitin-binding type-2" evidence="6">
    <location>
        <begin position="470"/>
        <end position="526"/>
    </location>
</feature>
<keyword evidence="3" id="KW-0677">Repeat</keyword>
<keyword evidence="4" id="KW-1015">Disulfide bond</keyword>
<dbReference type="PROSITE" id="PS50940">
    <property type="entry name" value="CHIT_BIND_II"/>
    <property type="match status" value="8"/>
</dbReference>
<keyword evidence="1" id="KW-0147">Chitin-binding</keyword>
<accession>A0A8J2MP79</accession>
<dbReference type="InterPro" id="IPR002557">
    <property type="entry name" value="Chitin-bd_dom"/>
</dbReference>
<protein>
    <submittedName>
        <fullName evidence="7">Similar to Cht10: Probable chitinase 10 (Drosophila melanogaster)</fullName>
    </submittedName>
</protein>
<evidence type="ECO:0000256" key="4">
    <source>
        <dbReference type="ARBA" id="ARBA00023157"/>
    </source>
</evidence>
<feature type="domain" description="Chitin-binding type-2" evidence="6">
    <location>
        <begin position="740"/>
        <end position="797"/>
    </location>
</feature>
<sequence length="814" mass="89999">MLLLALRKATGGGKTSRPGHPEYLVAGYYFDALEFRFGAASADSAAIRYSVDETRIHLTLASVILVISTIAMTKVLADSSDCIGNCSDVEVPYIPHKLCTKFCVCDHGQPIEMSCPANLHFSPENYVCMNPAEADCQGETSFVRSNKKINNNNNNNNNNNIHNRNNNYISNDSKNKRIIPSKSSCLGECGTSINYLVHKDADKFCLCYFANQIIIECQSGAKFVPELNNCMKETDLKKHDVRKAKCIGACPANMQPDVIYLIPHENSILAIAAIVITKVSADSSDCIGSCSSSNIPYLPHKVCSKFCMCSQGSPIEVFCPQGLHFLPQQYVCVDPQDAHCQGSSPSIQNSGCLGECPPASADLNQIALLAHEKCDLYCYCTQEGIPLVGNCADGLHFNIDYATCLKPELANCTSSSIQEKIFNSLTSQHQINLIIVLAIVVLPRISSVEIEESRKFHLFQNQNSETPKCIGECSFRNLYTKLPHEECNKFCKCILGHLRVKKCPKNKHYSTESKHCVLPNIAKCEERKGCVGTCPEKDWPQVAHVLPHSDCKKFCKCQNGTALIRDCPYDFKFNIDHGICYPLNETNCISDGNITTTTPKFKESCIGSCPSNSDDLFYLPHDNCSKYCICIDDQPIEQQCKDDQHFSKELNKCVTPAEANCLSDVNITTTTPASKESCIGSCPLNSDDLVYLSHDNCSKYCICVDDKPVEQQCKDDQHFSTELKKCVIPAEANCLPDSCIGSCPSNSDDLIYLPHNNCSKYCICIDDKPLELQCKSDQHFSTELNMCVTPAEANCKIQTISLKTFDSSSETKLI</sequence>
<evidence type="ECO:0000256" key="3">
    <source>
        <dbReference type="ARBA" id="ARBA00022737"/>
    </source>
</evidence>
<comment type="caution">
    <text evidence="7">The sequence shown here is derived from an EMBL/GenBank/DDBJ whole genome shotgun (WGS) entry which is preliminary data.</text>
</comment>
<dbReference type="SUPFAM" id="SSF57625">
    <property type="entry name" value="Invertebrate chitin-binding proteins"/>
    <property type="match status" value="8"/>
</dbReference>
<gene>
    <name evidence="7" type="ORF">HICCMSTLAB_LOCUS10480</name>
</gene>
<feature type="domain" description="Chitin-binding type-2" evidence="6">
    <location>
        <begin position="353"/>
        <end position="414"/>
    </location>
</feature>
<evidence type="ECO:0000256" key="2">
    <source>
        <dbReference type="ARBA" id="ARBA00022729"/>
    </source>
</evidence>